<feature type="transmembrane region" description="Helical" evidence="2">
    <location>
        <begin position="46"/>
        <end position="65"/>
    </location>
</feature>
<gene>
    <name evidence="3" type="ORF">SAMN04488078_103146</name>
</gene>
<feature type="region of interest" description="Disordered" evidence="1">
    <location>
        <begin position="14"/>
        <end position="39"/>
    </location>
</feature>
<dbReference type="Proteomes" id="UP000198440">
    <property type="component" value="Unassembled WGS sequence"/>
</dbReference>
<feature type="compositionally biased region" description="Polar residues" evidence="1">
    <location>
        <begin position="15"/>
        <end position="30"/>
    </location>
</feature>
<accession>A0A239H941</accession>
<evidence type="ECO:0000313" key="4">
    <source>
        <dbReference type="Proteomes" id="UP000198440"/>
    </source>
</evidence>
<sequence length="82" mass="8646">MTTSFEERLARLNERSGSSAALSDQPTCAPTPQPHHRKTVGSPLKLLLVSFVGGLVVIGGLSIALPRVLADDPVQVIATARE</sequence>
<keyword evidence="2" id="KW-0812">Transmembrane</keyword>
<organism evidence="3 4">
    <name type="scientific">Antarctobacter heliothermus</name>
    <dbReference type="NCBI Taxonomy" id="74033"/>
    <lineage>
        <taxon>Bacteria</taxon>
        <taxon>Pseudomonadati</taxon>
        <taxon>Pseudomonadota</taxon>
        <taxon>Alphaproteobacteria</taxon>
        <taxon>Rhodobacterales</taxon>
        <taxon>Roseobacteraceae</taxon>
        <taxon>Antarctobacter</taxon>
    </lineage>
</organism>
<proteinExistence type="predicted"/>
<dbReference type="EMBL" id="FZON01000031">
    <property type="protein sequence ID" value="SNS77333.1"/>
    <property type="molecule type" value="Genomic_DNA"/>
</dbReference>
<dbReference type="OrthoDB" id="9938676at2"/>
<keyword evidence="2" id="KW-0472">Membrane</keyword>
<evidence type="ECO:0000256" key="1">
    <source>
        <dbReference type="SAM" id="MobiDB-lite"/>
    </source>
</evidence>
<dbReference type="RefSeq" id="WP_089278778.1">
    <property type="nucleotide sequence ID" value="NZ_FZON01000031.1"/>
</dbReference>
<keyword evidence="2" id="KW-1133">Transmembrane helix</keyword>
<evidence type="ECO:0000313" key="3">
    <source>
        <dbReference type="EMBL" id="SNS77333.1"/>
    </source>
</evidence>
<name>A0A239H941_9RHOB</name>
<reference evidence="3 4" key="1">
    <citation type="submission" date="2017-06" db="EMBL/GenBank/DDBJ databases">
        <authorList>
            <person name="Kim H.J."/>
            <person name="Triplett B.A."/>
        </authorList>
    </citation>
    <scope>NUCLEOTIDE SEQUENCE [LARGE SCALE GENOMIC DNA]</scope>
    <source>
        <strain evidence="3 4">DSM 11445</strain>
    </source>
</reference>
<protein>
    <submittedName>
        <fullName evidence="3">Uncharacterized protein</fullName>
    </submittedName>
</protein>
<evidence type="ECO:0000256" key="2">
    <source>
        <dbReference type="SAM" id="Phobius"/>
    </source>
</evidence>
<dbReference type="AlphaFoldDB" id="A0A239H941"/>